<reference evidence="1" key="1">
    <citation type="submission" date="2022-03" db="EMBL/GenBank/DDBJ databases">
        <authorList>
            <person name="Lindestad O."/>
        </authorList>
    </citation>
    <scope>NUCLEOTIDE SEQUENCE</scope>
</reference>
<comment type="caution">
    <text evidence="1">The sequence shown here is derived from an EMBL/GenBank/DDBJ whole genome shotgun (WGS) entry which is preliminary data.</text>
</comment>
<dbReference type="OrthoDB" id="10262656at2759"/>
<sequence>MESVGMSYVVPAAECELELTSEHKGLVNAAAFIAVENSDEDDGCGSGNIKDDNVDDADWNTITMVK</sequence>
<organism evidence="1 2">
    <name type="scientific">Pararge aegeria aegeria</name>
    <dbReference type="NCBI Taxonomy" id="348720"/>
    <lineage>
        <taxon>Eukaryota</taxon>
        <taxon>Metazoa</taxon>
        <taxon>Ecdysozoa</taxon>
        <taxon>Arthropoda</taxon>
        <taxon>Hexapoda</taxon>
        <taxon>Insecta</taxon>
        <taxon>Pterygota</taxon>
        <taxon>Neoptera</taxon>
        <taxon>Endopterygota</taxon>
        <taxon>Lepidoptera</taxon>
        <taxon>Glossata</taxon>
        <taxon>Ditrysia</taxon>
        <taxon>Papilionoidea</taxon>
        <taxon>Nymphalidae</taxon>
        <taxon>Satyrinae</taxon>
        <taxon>Satyrini</taxon>
        <taxon>Parargina</taxon>
        <taxon>Pararge</taxon>
    </lineage>
</organism>
<gene>
    <name evidence="1" type="primary">jg737</name>
    <name evidence="1" type="ORF">PAEG_LOCUS21587</name>
</gene>
<evidence type="ECO:0000313" key="1">
    <source>
        <dbReference type="EMBL" id="CAH2247523.1"/>
    </source>
</evidence>
<evidence type="ECO:0000313" key="2">
    <source>
        <dbReference type="Proteomes" id="UP000838756"/>
    </source>
</evidence>
<keyword evidence="2" id="KW-1185">Reference proteome</keyword>
<dbReference type="AlphaFoldDB" id="A0A8S4S2U9"/>
<protein>
    <submittedName>
        <fullName evidence="1">Jg737 protein</fullName>
    </submittedName>
</protein>
<accession>A0A8S4S2U9</accession>
<proteinExistence type="predicted"/>
<dbReference type="EMBL" id="CAKXAJ010025963">
    <property type="protein sequence ID" value="CAH2247523.1"/>
    <property type="molecule type" value="Genomic_DNA"/>
</dbReference>
<name>A0A8S4S2U9_9NEOP</name>
<dbReference type="Proteomes" id="UP000838756">
    <property type="component" value="Unassembled WGS sequence"/>
</dbReference>